<feature type="transmembrane region" description="Helical" evidence="2">
    <location>
        <begin position="6"/>
        <end position="27"/>
    </location>
</feature>
<dbReference type="Proteomes" id="UP001597102">
    <property type="component" value="Unassembled WGS sequence"/>
</dbReference>
<dbReference type="RefSeq" id="WP_379087474.1">
    <property type="nucleotide sequence ID" value="NZ_JBHTJO010000001.1"/>
</dbReference>
<keyword evidence="2" id="KW-1133">Transmembrane helix</keyword>
<name>A0ABW3J8T5_9HYPH</name>
<evidence type="ECO:0000313" key="4">
    <source>
        <dbReference type="EMBL" id="MFD0986757.1"/>
    </source>
</evidence>
<dbReference type="Gene3D" id="1.10.101.10">
    <property type="entry name" value="PGBD-like superfamily/PGBD"/>
    <property type="match status" value="2"/>
</dbReference>
<dbReference type="SUPFAM" id="SSF47090">
    <property type="entry name" value="PGBD-like"/>
    <property type="match status" value="2"/>
</dbReference>
<keyword evidence="5" id="KW-1185">Reference proteome</keyword>
<evidence type="ECO:0000259" key="3">
    <source>
        <dbReference type="Pfam" id="PF01471"/>
    </source>
</evidence>
<accession>A0ABW3J8T5</accession>
<sequence length="238" mass="24826">MSLLPARLVFVAFIGLCGLITYNALYLQDVRGGAGRVSAENEESAPKQPEKTSSQPTKTAQAPEAQVDSTVTGAAPASAPVQEASSALVTAVQRELSVRGYDVGDGDGTMTPQTEDAIRQYELSHGLVETGTPSDELLRHIVLGESLGDMGMAPASGGQGGGDASPPGDMVKAVQQTLADLGYAPGPVDGMMGRNTADAIRQFQKDRKLAETGEISPTLLQEMERVSGRRFAGGSTYQ</sequence>
<gene>
    <name evidence="4" type="ORF">ACFQ2F_06560</name>
</gene>
<evidence type="ECO:0000313" key="5">
    <source>
        <dbReference type="Proteomes" id="UP001597102"/>
    </source>
</evidence>
<feature type="domain" description="Peptidoglycan binding-like" evidence="3">
    <location>
        <begin position="168"/>
        <end position="223"/>
    </location>
</feature>
<organism evidence="4 5">
    <name type="scientific">Methyloligella solikamskensis</name>
    <dbReference type="NCBI Taxonomy" id="1177756"/>
    <lineage>
        <taxon>Bacteria</taxon>
        <taxon>Pseudomonadati</taxon>
        <taxon>Pseudomonadota</taxon>
        <taxon>Alphaproteobacteria</taxon>
        <taxon>Hyphomicrobiales</taxon>
        <taxon>Hyphomicrobiaceae</taxon>
        <taxon>Methyloligella</taxon>
    </lineage>
</organism>
<dbReference type="EMBL" id="JBHTJO010000001">
    <property type="protein sequence ID" value="MFD0986757.1"/>
    <property type="molecule type" value="Genomic_DNA"/>
</dbReference>
<dbReference type="Pfam" id="PF01471">
    <property type="entry name" value="PG_binding_1"/>
    <property type="match status" value="2"/>
</dbReference>
<protein>
    <submittedName>
        <fullName evidence="4">Peptidoglycan-binding protein</fullName>
    </submittedName>
</protein>
<evidence type="ECO:0000256" key="2">
    <source>
        <dbReference type="SAM" id="Phobius"/>
    </source>
</evidence>
<keyword evidence="2" id="KW-0812">Transmembrane</keyword>
<proteinExistence type="predicted"/>
<feature type="region of interest" description="Disordered" evidence="1">
    <location>
        <begin position="37"/>
        <end position="80"/>
    </location>
</feature>
<comment type="caution">
    <text evidence="4">The sequence shown here is derived from an EMBL/GenBank/DDBJ whole genome shotgun (WGS) entry which is preliminary data.</text>
</comment>
<keyword evidence="2" id="KW-0472">Membrane</keyword>
<feature type="domain" description="Peptidoglycan binding-like" evidence="3">
    <location>
        <begin position="86"/>
        <end position="139"/>
    </location>
</feature>
<feature type="compositionally biased region" description="Polar residues" evidence="1">
    <location>
        <begin position="51"/>
        <end position="60"/>
    </location>
</feature>
<dbReference type="InterPro" id="IPR036366">
    <property type="entry name" value="PGBDSf"/>
</dbReference>
<reference evidence="5" key="1">
    <citation type="journal article" date="2019" name="Int. J. Syst. Evol. Microbiol.">
        <title>The Global Catalogue of Microorganisms (GCM) 10K type strain sequencing project: providing services to taxonomists for standard genome sequencing and annotation.</title>
        <authorList>
            <consortium name="The Broad Institute Genomics Platform"/>
            <consortium name="The Broad Institute Genome Sequencing Center for Infectious Disease"/>
            <person name="Wu L."/>
            <person name="Ma J."/>
        </authorList>
    </citation>
    <scope>NUCLEOTIDE SEQUENCE [LARGE SCALE GENOMIC DNA]</scope>
    <source>
        <strain evidence="5">CCUG 61697</strain>
    </source>
</reference>
<dbReference type="InterPro" id="IPR002477">
    <property type="entry name" value="Peptidoglycan-bd-like"/>
</dbReference>
<dbReference type="InterPro" id="IPR036365">
    <property type="entry name" value="PGBD-like_sf"/>
</dbReference>
<evidence type="ECO:0000256" key="1">
    <source>
        <dbReference type="SAM" id="MobiDB-lite"/>
    </source>
</evidence>